<proteinExistence type="predicted"/>
<evidence type="ECO:0000259" key="1">
    <source>
        <dbReference type="Pfam" id="PF04738"/>
    </source>
</evidence>
<protein>
    <recommendedName>
        <fullName evidence="5">Thiopeptide-type bacteriocin biosynthesis domain-containing protein</fullName>
    </recommendedName>
</protein>
<keyword evidence="4" id="KW-1185">Reference proteome</keyword>
<reference evidence="3 4" key="1">
    <citation type="submission" date="2018-06" db="EMBL/GenBank/DDBJ databases">
        <title>Novel Chryseobacterium species.</title>
        <authorList>
            <person name="Newman J."/>
            <person name="Hugo C."/>
            <person name="Oosthuizen L."/>
            <person name="Charimba G."/>
        </authorList>
    </citation>
    <scope>NUCLEOTIDE SEQUENCE [LARGE SCALE GENOMIC DNA]</scope>
    <source>
        <strain evidence="3 4">7_F195</strain>
    </source>
</reference>
<name>A0A3D9ATR2_9FLAO</name>
<dbReference type="EMBL" id="QNVV01000018">
    <property type="protein sequence ID" value="REC44738.1"/>
    <property type="molecule type" value="Genomic_DNA"/>
</dbReference>
<evidence type="ECO:0000313" key="4">
    <source>
        <dbReference type="Proteomes" id="UP000256257"/>
    </source>
</evidence>
<dbReference type="Proteomes" id="UP000256257">
    <property type="component" value="Unassembled WGS sequence"/>
</dbReference>
<dbReference type="OrthoDB" id="1273722at2"/>
<feature type="domain" description="Lantibiotic dehydratase N-terminal" evidence="1">
    <location>
        <begin position="58"/>
        <end position="711"/>
    </location>
</feature>
<sequence>MLKPLAITITYNLFTMKMQLDNINVGFMRNALYSFKQYKNIPKKTEELDHFVLELWNDTIFREAIFLASSELYHEWAKLCQHDISLPLAKRNRINNSILKYFIRMTTRSTPFGTFASHSTFELSSESRNIEQDNMHSISRYSTLDLSFLFQVIALINRDFPEVHDYSLNDSIYKLGDYYRYIETTIQNEKRIYTLSSLEKDDLLDFLVETAAGRSYSFENLVSLVTDNVEGVSEEDARYYIFSLIDAQFFKSNFDICLNERSPLRQTIDYISSKKNLHPELDAYMENLIRMEDYLALLNSGIGQPQEYYDEIFSIANRFSVLYDKKHLINSSLKRNLDFSPVTKEDLSRIKKGIGVLSSFWDKGNEAVNENLENFKRMFYSRYEDNLVPLVEVLDNESGIGYVQEQNNDTDFSSLLDTLSWPAAESDAFTLTYQKKHHEFWRRAISKAITQGDNSIDLNEHDIQSLEGAEDINLAKSLSIMLEKVSGKIAISSVAGTSGINLIARFSSEDDEVLGPMNKIIKEEQNNTHFIYAELLHLPDNRAGNILLRQVKRGNQLSYLTKASSSEQTIHLNDLYLKMVNSRMVLFHKELNKEVKVFHSTAHNFDYNSLPVYQFLCDLQKQDISPGLVLNIGESNYLMYDYVPRITFGDDIIFTSALWRVYQNEVPGIKSKNSSECIKILQQYLSDRKVSRYFFISQGDNKLLIDSQNDNLVFFLVEELRAKQRLVLTECLYDLDHDEFSNEIIMPLINKNHKAIQTELSEHIFNRNISDHKFIPGNKWLYYKIYCGTKSSDKIVKDVFPTLLPQLTEDDLIKKWFYIRYNDPDNHIRLRLEINDEDLTNTAKIITTFNEYFDKYISEGMINKVEIGTYDREYDRYEGEFINTAEHIFYYDSTLVVDLLRNIENNDDLWLYAIKSIDTYFNVFNIDLDGRYTIISNLYIGFQREFNVDSNLKKQLDLKYRNHLDIISEMVETTDLSSPYSQFILSVTENCREIESLTPKQKEKLVSSFIHMHINRLIRSRHRMHELIIYGIVEKYYKMKIGKRKYLVS</sequence>
<dbReference type="InterPro" id="IPR006827">
    <property type="entry name" value="Lant_deHydtase_N"/>
</dbReference>
<dbReference type="Pfam" id="PF04738">
    <property type="entry name" value="Lant_dehydr_N"/>
    <property type="match status" value="1"/>
</dbReference>
<evidence type="ECO:0000313" key="3">
    <source>
        <dbReference type="EMBL" id="REC44738.1"/>
    </source>
</evidence>
<dbReference type="NCBIfam" id="TIGR03891">
    <property type="entry name" value="thiopep_ocin"/>
    <property type="match status" value="1"/>
</dbReference>
<comment type="caution">
    <text evidence="3">The sequence shown here is derived from an EMBL/GenBank/DDBJ whole genome shotgun (WGS) entry which is preliminary data.</text>
</comment>
<gene>
    <name evidence="3" type="ORF">DRF67_16800</name>
</gene>
<dbReference type="AlphaFoldDB" id="A0A3D9ATR2"/>
<dbReference type="Pfam" id="PF14028">
    <property type="entry name" value="Lant_dehydr_C"/>
    <property type="match status" value="1"/>
</dbReference>
<feature type="domain" description="Thiopeptide-type bacteriocin biosynthesis" evidence="2">
    <location>
        <begin position="780"/>
        <end position="1037"/>
    </location>
</feature>
<dbReference type="InterPro" id="IPR023809">
    <property type="entry name" value="Thiopep_bacteriocin_synth_dom"/>
</dbReference>
<evidence type="ECO:0000259" key="2">
    <source>
        <dbReference type="Pfam" id="PF14028"/>
    </source>
</evidence>
<accession>A0A3D9ATR2</accession>
<evidence type="ECO:0008006" key="5">
    <source>
        <dbReference type="Google" id="ProtNLM"/>
    </source>
</evidence>
<organism evidence="3 4">
    <name type="scientific">Chryseobacterium pennipullorum</name>
    <dbReference type="NCBI Taxonomy" id="2258963"/>
    <lineage>
        <taxon>Bacteria</taxon>
        <taxon>Pseudomonadati</taxon>
        <taxon>Bacteroidota</taxon>
        <taxon>Flavobacteriia</taxon>
        <taxon>Flavobacteriales</taxon>
        <taxon>Weeksellaceae</taxon>
        <taxon>Chryseobacterium group</taxon>
        <taxon>Chryseobacterium</taxon>
    </lineage>
</organism>